<organism evidence="2 3">
    <name type="scientific">Gossypium stocksii</name>
    <dbReference type="NCBI Taxonomy" id="47602"/>
    <lineage>
        <taxon>Eukaryota</taxon>
        <taxon>Viridiplantae</taxon>
        <taxon>Streptophyta</taxon>
        <taxon>Embryophyta</taxon>
        <taxon>Tracheophyta</taxon>
        <taxon>Spermatophyta</taxon>
        <taxon>Magnoliopsida</taxon>
        <taxon>eudicotyledons</taxon>
        <taxon>Gunneridae</taxon>
        <taxon>Pentapetalae</taxon>
        <taxon>rosids</taxon>
        <taxon>malvids</taxon>
        <taxon>Malvales</taxon>
        <taxon>Malvaceae</taxon>
        <taxon>Malvoideae</taxon>
        <taxon>Gossypium</taxon>
    </lineage>
</organism>
<dbReference type="AlphaFoldDB" id="A0A9D3WJ93"/>
<dbReference type="Proteomes" id="UP000828251">
    <property type="component" value="Unassembled WGS sequence"/>
</dbReference>
<dbReference type="InterPro" id="IPR036397">
    <property type="entry name" value="RNaseH_sf"/>
</dbReference>
<reference evidence="2 3" key="1">
    <citation type="journal article" date="2021" name="Plant Biotechnol. J.">
        <title>Multi-omics assisted identification of the key and species-specific regulatory components of drought-tolerant mechanisms in Gossypium stocksii.</title>
        <authorList>
            <person name="Yu D."/>
            <person name="Ke L."/>
            <person name="Zhang D."/>
            <person name="Wu Y."/>
            <person name="Sun Y."/>
            <person name="Mei J."/>
            <person name="Sun J."/>
            <person name="Sun Y."/>
        </authorList>
    </citation>
    <scope>NUCLEOTIDE SEQUENCE [LARGE SCALE GENOMIC DNA]</scope>
    <source>
        <strain evidence="3">cv. E1</strain>
        <tissue evidence="2">Leaf</tissue>
    </source>
</reference>
<proteinExistence type="predicted"/>
<accession>A0A9D3WJ93</accession>
<dbReference type="InterPro" id="IPR053151">
    <property type="entry name" value="RNase_H-like"/>
</dbReference>
<dbReference type="CDD" id="cd06222">
    <property type="entry name" value="RNase_H_like"/>
    <property type="match status" value="1"/>
</dbReference>
<dbReference type="InterPro" id="IPR044730">
    <property type="entry name" value="RNase_H-like_dom_plant"/>
</dbReference>
<dbReference type="OrthoDB" id="982759at2759"/>
<dbReference type="InterPro" id="IPR002156">
    <property type="entry name" value="RNaseH_domain"/>
</dbReference>
<dbReference type="PANTHER" id="PTHR47723:SF24">
    <property type="entry name" value="RNASE H TYPE-1 DOMAIN-CONTAINING PROTEIN"/>
    <property type="match status" value="1"/>
</dbReference>
<evidence type="ECO:0000313" key="3">
    <source>
        <dbReference type="Proteomes" id="UP000828251"/>
    </source>
</evidence>
<evidence type="ECO:0000313" key="2">
    <source>
        <dbReference type="EMBL" id="KAH1130237.1"/>
    </source>
</evidence>
<dbReference type="InterPro" id="IPR012337">
    <property type="entry name" value="RNaseH-like_sf"/>
</dbReference>
<dbReference type="EMBL" id="JAIQCV010000001">
    <property type="protein sequence ID" value="KAH1130237.1"/>
    <property type="molecule type" value="Genomic_DNA"/>
</dbReference>
<dbReference type="GO" id="GO:0004523">
    <property type="term" value="F:RNA-DNA hybrid ribonuclease activity"/>
    <property type="evidence" value="ECO:0007669"/>
    <property type="project" value="InterPro"/>
</dbReference>
<keyword evidence="3" id="KW-1185">Reference proteome</keyword>
<protein>
    <recommendedName>
        <fullName evidence="1">RNase H type-1 domain-containing protein</fullName>
    </recommendedName>
</protein>
<feature type="domain" description="RNase H type-1" evidence="1">
    <location>
        <begin position="13"/>
        <end position="74"/>
    </location>
</feature>
<dbReference type="SUPFAM" id="SSF53098">
    <property type="entry name" value="Ribonuclease H-like"/>
    <property type="match status" value="1"/>
</dbReference>
<name>A0A9D3WJ93_9ROSI</name>
<gene>
    <name evidence="2" type="ORF">J1N35_001615</name>
</gene>
<evidence type="ECO:0000259" key="1">
    <source>
        <dbReference type="Pfam" id="PF13456"/>
    </source>
</evidence>
<dbReference type="Pfam" id="PF13456">
    <property type="entry name" value="RVT_3"/>
    <property type="match status" value="1"/>
</dbReference>
<dbReference type="PANTHER" id="PTHR47723">
    <property type="entry name" value="OS05G0353850 PROTEIN"/>
    <property type="match status" value="1"/>
</dbReference>
<dbReference type="Gene3D" id="3.30.420.10">
    <property type="entry name" value="Ribonuclease H-like superfamily/Ribonuclease H"/>
    <property type="match status" value="1"/>
</dbReference>
<sequence length="75" mass="8456">MERFWTRRWVKLNTDGTVSGNSLFAGIGGVFRSADGKWLGGFSMKLGNDSIFKIEAGALLEGLLISWRKDYRQLE</sequence>
<comment type="caution">
    <text evidence="2">The sequence shown here is derived from an EMBL/GenBank/DDBJ whole genome shotgun (WGS) entry which is preliminary data.</text>
</comment>
<dbReference type="GO" id="GO:0003676">
    <property type="term" value="F:nucleic acid binding"/>
    <property type="evidence" value="ECO:0007669"/>
    <property type="project" value="InterPro"/>
</dbReference>
<feature type="non-terminal residue" evidence="2">
    <location>
        <position position="75"/>
    </location>
</feature>